<dbReference type="Pfam" id="PF05236">
    <property type="entry name" value="TAF4"/>
    <property type="match status" value="1"/>
</dbReference>
<evidence type="ECO:0000259" key="8">
    <source>
        <dbReference type="PROSITE" id="PS51879"/>
    </source>
</evidence>
<dbReference type="InterPro" id="IPR007900">
    <property type="entry name" value="TAF4_C"/>
</dbReference>
<feature type="region of interest" description="Disordered" evidence="7">
    <location>
        <begin position="471"/>
        <end position="647"/>
    </location>
</feature>
<dbReference type="InterPro" id="IPR045144">
    <property type="entry name" value="TAF4"/>
</dbReference>
<feature type="region of interest" description="Disordered" evidence="7">
    <location>
        <begin position="1"/>
        <end position="62"/>
    </location>
</feature>
<feature type="region of interest" description="Disordered" evidence="7">
    <location>
        <begin position="125"/>
        <end position="186"/>
    </location>
</feature>
<feature type="region of interest" description="Disordered" evidence="7">
    <location>
        <begin position="788"/>
        <end position="827"/>
    </location>
</feature>
<dbReference type="Pfam" id="PF12174">
    <property type="entry name" value="RST"/>
    <property type="match status" value="1"/>
</dbReference>
<evidence type="ECO:0000256" key="1">
    <source>
        <dbReference type="ARBA" id="ARBA00004123"/>
    </source>
</evidence>
<dbReference type="PANTHER" id="PTHR15138">
    <property type="entry name" value="TRANSCRIPTION INITIATION FACTOR TFIID SUBUNIT 4"/>
    <property type="match status" value="1"/>
</dbReference>
<feature type="compositionally biased region" description="Low complexity" evidence="7">
    <location>
        <begin position="274"/>
        <end position="305"/>
    </location>
</feature>
<evidence type="ECO:0000256" key="7">
    <source>
        <dbReference type="SAM" id="MobiDB-lite"/>
    </source>
</evidence>
<dbReference type="InterPro" id="IPR009072">
    <property type="entry name" value="Histone-fold"/>
</dbReference>
<comment type="subcellular location">
    <subcellularLocation>
        <location evidence="1">Nucleus</location>
    </subcellularLocation>
</comment>
<evidence type="ECO:0000256" key="4">
    <source>
        <dbReference type="ARBA" id="ARBA00023163"/>
    </source>
</evidence>
<feature type="region of interest" description="Disordered" evidence="7">
    <location>
        <begin position="853"/>
        <end position="926"/>
    </location>
</feature>
<gene>
    <name evidence="9" type="ORF">H6P81_008797</name>
</gene>
<dbReference type="GO" id="GO:0006367">
    <property type="term" value="P:transcription initiation at RNA polymerase II promoter"/>
    <property type="evidence" value="ECO:0007669"/>
    <property type="project" value="TreeGrafter"/>
</dbReference>
<dbReference type="InterPro" id="IPR022003">
    <property type="entry name" value="RST"/>
</dbReference>
<feature type="compositionally biased region" description="Polar residues" evidence="7">
    <location>
        <begin position="323"/>
        <end position="338"/>
    </location>
</feature>
<accession>A0AAV7EMA6</accession>
<feature type="compositionally biased region" description="Polar residues" evidence="7">
    <location>
        <begin position="145"/>
        <end position="162"/>
    </location>
</feature>
<keyword evidence="3" id="KW-0805">Transcription regulation</keyword>
<feature type="region of interest" description="Disordered" evidence="7">
    <location>
        <begin position="75"/>
        <end position="113"/>
    </location>
</feature>
<feature type="domain" description="RST" evidence="8">
    <location>
        <begin position="201"/>
        <end position="272"/>
    </location>
</feature>
<feature type="compositionally biased region" description="Polar residues" evidence="7">
    <location>
        <begin position="478"/>
        <end position="492"/>
    </location>
</feature>
<evidence type="ECO:0000313" key="10">
    <source>
        <dbReference type="Proteomes" id="UP000825729"/>
    </source>
</evidence>
<feature type="compositionally biased region" description="Polar residues" evidence="7">
    <location>
        <begin position="91"/>
        <end position="113"/>
    </location>
</feature>
<name>A0AAV7EMA6_ARIFI</name>
<feature type="compositionally biased region" description="Polar residues" evidence="7">
    <location>
        <begin position="125"/>
        <end position="137"/>
    </location>
</feature>
<dbReference type="AlphaFoldDB" id="A0AAV7EMA6"/>
<dbReference type="FunFam" id="1.10.20.10:FF:000015">
    <property type="entry name" value="Transcription initiation factor TFIID subunit 4B"/>
    <property type="match status" value="1"/>
</dbReference>
<dbReference type="GO" id="GO:0016251">
    <property type="term" value="F:RNA polymerase II general transcription initiation factor activity"/>
    <property type="evidence" value="ECO:0007669"/>
    <property type="project" value="TreeGrafter"/>
</dbReference>
<dbReference type="GO" id="GO:0046982">
    <property type="term" value="F:protein heterodimerization activity"/>
    <property type="evidence" value="ECO:0007669"/>
    <property type="project" value="InterPro"/>
</dbReference>
<feature type="compositionally biased region" description="Basic and acidic residues" evidence="7">
    <location>
        <begin position="553"/>
        <end position="562"/>
    </location>
</feature>
<dbReference type="Proteomes" id="UP000825729">
    <property type="component" value="Unassembled WGS sequence"/>
</dbReference>
<evidence type="ECO:0000256" key="6">
    <source>
        <dbReference type="ARBA" id="ARBA00058775"/>
    </source>
</evidence>
<evidence type="ECO:0000256" key="5">
    <source>
        <dbReference type="ARBA" id="ARBA00023242"/>
    </source>
</evidence>
<evidence type="ECO:0000256" key="3">
    <source>
        <dbReference type="ARBA" id="ARBA00023015"/>
    </source>
</evidence>
<keyword evidence="4" id="KW-0804">Transcription</keyword>
<feature type="compositionally biased region" description="Low complexity" evidence="7">
    <location>
        <begin position="405"/>
        <end position="420"/>
    </location>
</feature>
<feature type="compositionally biased region" description="Polar residues" evidence="7">
    <location>
        <begin position="169"/>
        <end position="186"/>
    </location>
</feature>
<feature type="compositionally biased region" description="Basic and acidic residues" evidence="7">
    <location>
        <begin position="803"/>
        <end position="827"/>
    </location>
</feature>
<dbReference type="GO" id="GO:0003677">
    <property type="term" value="F:DNA binding"/>
    <property type="evidence" value="ECO:0007669"/>
    <property type="project" value="TreeGrafter"/>
</dbReference>
<comment type="function">
    <text evidence="6">TAFs are components of the transcription factor IID (TFIID) complex that is essential for mediating regulation of RNA polymerase transcription.</text>
</comment>
<feature type="region of interest" description="Disordered" evidence="7">
    <location>
        <begin position="274"/>
        <end position="339"/>
    </location>
</feature>
<comment type="similarity">
    <text evidence="2">Belongs to the TAF4 family.</text>
</comment>
<comment type="caution">
    <text evidence="9">The sequence shown here is derived from an EMBL/GenBank/DDBJ whole genome shotgun (WGS) entry which is preliminary data.</text>
</comment>
<dbReference type="CDD" id="cd08045">
    <property type="entry name" value="HFD_TAF4"/>
    <property type="match status" value="1"/>
</dbReference>
<reference evidence="9 10" key="1">
    <citation type="submission" date="2021-07" db="EMBL/GenBank/DDBJ databases">
        <title>The Aristolochia fimbriata genome: insights into angiosperm evolution, floral development and chemical biosynthesis.</title>
        <authorList>
            <person name="Jiao Y."/>
        </authorList>
    </citation>
    <scope>NUCLEOTIDE SEQUENCE [LARGE SCALE GENOMIC DNA]</scope>
    <source>
        <strain evidence="9">IBCAS-2021</strain>
        <tissue evidence="9">Leaf</tissue>
    </source>
</reference>
<feature type="region of interest" description="Disordered" evidence="7">
    <location>
        <begin position="402"/>
        <end position="451"/>
    </location>
</feature>
<feature type="compositionally biased region" description="Polar residues" evidence="7">
    <location>
        <begin position="865"/>
        <end position="895"/>
    </location>
</feature>
<dbReference type="Gene3D" id="1.10.20.10">
    <property type="entry name" value="Histone, subunit A"/>
    <property type="match status" value="1"/>
</dbReference>
<evidence type="ECO:0000313" key="9">
    <source>
        <dbReference type="EMBL" id="KAG9448832.1"/>
    </source>
</evidence>
<organism evidence="9 10">
    <name type="scientific">Aristolochia fimbriata</name>
    <name type="common">White veined hardy Dutchman's pipe vine</name>
    <dbReference type="NCBI Taxonomy" id="158543"/>
    <lineage>
        <taxon>Eukaryota</taxon>
        <taxon>Viridiplantae</taxon>
        <taxon>Streptophyta</taxon>
        <taxon>Embryophyta</taxon>
        <taxon>Tracheophyta</taxon>
        <taxon>Spermatophyta</taxon>
        <taxon>Magnoliopsida</taxon>
        <taxon>Magnoliidae</taxon>
        <taxon>Piperales</taxon>
        <taxon>Aristolochiaceae</taxon>
        <taxon>Aristolochia</taxon>
    </lineage>
</organism>
<evidence type="ECO:0000256" key="2">
    <source>
        <dbReference type="ARBA" id="ARBA00006178"/>
    </source>
</evidence>
<dbReference type="PANTHER" id="PTHR15138:SF14">
    <property type="entry name" value="TRANSCRIPTION INITIATION FACTOR TFIID SUBUNIT 4"/>
    <property type="match status" value="1"/>
</dbReference>
<sequence>MDPSIMKMLEDDEPDESQYSGADIDAISAELNRDIGGDVPVSQPSDSDGAELGHGGSTTSNQLLEQWRGCNQEENIANQNQQENSRDYVETQEQFTSEVGKIQNASGSESQTQQNISLLEQDQNHFQQPQNDQTAPPSSEKGLQVSEQSHVLNSEASSVQLSEQEKRFQPSQTQLGQVSKQPSMSNQVSLVAEQTNSPMRRNKYPTNISFAQLIPVLRPHLQKDRNMQLETVFNKLRRNEVTKEDFLRVVRNIVGDQMLRFAAQKVQMRQQAQVQAAQSSQTNPVPYQPQSQASPQQLTAPSSSAKQFSDAQLHPSPVPASTAKMQTDTFPSQETNAQVPREAGMQLETQGMRVSQVAVKTERESSMVSVPQVSKQQQQHLHLQPTSFPMYGGTTISNYNSHAYSGPPVTSGPPITSGPTPLKPQTQDSQLRQVQDMQGAASTQLGASQPMSLVNTTKYEIQNTMSETKRLHGGTLPHLTNPSPIQQNSTAWPPSMSREQKTSALPPLPFPKQEPIDPVTDQQQKPPHGSAMQRPTFGAAQADQGGNSAPGSSKDDIAEKQAARVGFPSSTGVMTTSQISGPMAASTDPSLQIRPHIPSATPPAASGTNVRTPPKKPTVGQKKPLEAGGTPPPSSKKQKVSGVLQDQSIEQLNDVTAVSGVNLREEEEQLLAAPKEESRTSEATRKVVQEEEEKLILQKGPLQKKLAEIMSKCGIKSTSNDVGRCLSLCVEERMRGVISSLIRLSKQRIDLEKPRHRFLVTSDVRRQILLMNRKAKEDWDKLQAEEAEKQRKLTETDGTIGADMDKDKEEGRAKTVKVNKEEDDKMRTTAANVAARAAVGGDDMFQKWQLMAEQARQKREGGHDGSSTSQSGKEPNSRSTSGRSLQGENQNTENRGASAAGASGGMRKFGRNPVGSPPHRIARSITVKDVVTVLEREPQMSKSTLLYRLHERVHPSGAPE</sequence>
<dbReference type="PROSITE" id="PS51879">
    <property type="entry name" value="RST"/>
    <property type="match status" value="1"/>
</dbReference>
<feature type="compositionally biased region" description="Polar residues" evidence="7">
    <location>
        <begin position="568"/>
        <end position="580"/>
    </location>
</feature>
<feature type="compositionally biased region" description="Polar residues" evidence="7">
    <location>
        <begin position="423"/>
        <end position="451"/>
    </location>
</feature>
<protein>
    <recommendedName>
        <fullName evidence="8">RST domain-containing protein</fullName>
    </recommendedName>
</protein>
<keyword evidence="5" id="KW-0539">Nucleus</keyword>
<proteinExistence type="inferred from homology"/>
<dbReference type="EMBL" id="JAINDJ010000004">
    <property type="protein sequence ID" value="KAG9448832.1"/>
    <property type="molecule type" value="Genomic_DNA"/>
</dbReference>
<keyword evidence="10" id="KW-1185">Reference proteome</keyword>
<dbReference type="GO" id="GO:0005669">
    <property type="term" value="C:transcription factor TFIID complex"/>
    <property type="evidence" value="ECO:0007669"/>
    <property type="project" value="InterPro"/>
</dbReference>